<feature type="transmembrane region" description="Helical" evidence="8">
    <location>
        <begin position="152"/>
        <end position="170"/>
    </location>
</feature>
<sequence length="560" mass="58762">MSTPPTARPHDGSSISVWASIALVLLVFLAYVPGFATVPPLDRDEPRYTQATKQMVETGDYVQIRFQDAPRNKKPIGIHWLQAAAVWASGDGNEAPLWVYRMPSIIGAIAAVLLSVWMARAFLPLGGALIVGGLLGATVIVGVEARLAKTDAVLLATVVLMQGALARVWLREAKGWAAPIAFWVGLALGVLVKGPIAPMVAVLSVLVLSWRSGWSLVPRLRPLVGVLILALICLPWFVAIWRATDGAFFANALGRDFLGKAATGQEGHWAPPLTHAALFFVVAWPLAPFFVAAARGFFSERSAALLFAAAWAIPSWIVFEITPTKLPHYTLPLLPAIALAVVAVLGSAEPPRFLRRLASFALIATPLGLVLVALAAPAYIASAVGLPINVTGILFSWVTPIAVVAIGLGVVAGMSLWRGRAALSLPVVGAGIASAAVAQALAWGLIVPNIAPLWVSPTIVRTADAVSSCPDPRIASVGGFNEPSLIFLAGTDTALTGPEEAVALAEKECVVIVSRERTVAGVRAAAEAAGVTLREPATVTGFNISKGDPVRLTFFVKEAP</sequence>
<evidence type="ECO:0000256" key="1">
    <source>
        <dbReference type="ARBA" id="ARBA00004651"/>
    </source>
</evidence>
<dbReference type="Proteomes" id="UP000249590">
    <property type="component" value="Unassembled WGS sequence"/>
</dbReference>
<feature type="transmembrane region" description="Helical" evidence="8">
    <location>
        <begin position="276"/>
        <end position="298"/>
    </location>
</feature>
<name>A0A8B2NJS6_9HYPH</name>
<feature type="transmembrane region" description="Helical" evidence="8">
    <location>
        <begin position="220"/>
        <end position="241"/>
    </location>
</feature>
<gene>
    <name evidence="9" type="ORF">DLJ53_18345</name>
</gene>
<evidence type="ECO:0000256" key="2">
    <source>
        <dbReference type="ARBA" id="ARBA00022475"/>
    </source>
</evidence>
<dbReference type="GO" id="GO:0010041">
    <property type="term" value="P:response to iron(III) ion"/>
    <property type="evidence" value="ECO:0007669"/>
    <property type="project" value="TreeGrafter"/>
</dbReference>
<protein>
    <submittedName>
        <fullName evidence="9">Glycosyl transferase family 39</fullName>
    </submittedName>
</protein>
<feature type="transmembrane region" description="Helical" evidence="8">
    <location>
        <begin position="125"/>
        <end position="145"/>
    </location>
</feature>
<feature type="transmembrane region" description="Helical" evidence="8">
    <location>
        <begin position="98"/>
        <end position="119"/>
    </location>
</feature>
<proteinExistence type="predicted"/>
<evidence type="ECO:0000256" key="7">
    <source>
        <dbReference type="ARBA" id="ARBA00023136"/>
    </source>
</evidence>
<feature type="transmembrane region" description="Helical" evidence="8">
    <location>
        <begin position="182"/>
        <end position="208"/>
    </location>
</feature>
<evidence type="ECO:0000313" key="9">
    <source>
        <dbReference type="EMBL" id="RAH99725.1"/>
    </source>
</evidence>
<evidence type="ECO:0000256" key="6">
    <source>
        <dbReference type="ARBA" id="ARBA00022989"/>
    </source>
</evidence>
<comment type="caution">
    <text evidence="9">The sequence shown here is derived from an EMBL/GenBank/DDBJ whole genome shotgun (WGS) entry which is preliminary data.</text>
</comment>
<dbReference type="RefSeq" id="WP_111347938.1">
    <property type="nucleotide sequence ID" value="NZ_QHHQ01000004.1"/>
</dbReference>
<dbReference type="PANTHER" id="PTHR33908">
    <property type="entry name" value="MANNOSYLTRANSFERASE YKCB-RELATED"/>
    <property type="match status" value="1"/>
</dbReference>
<dbReference type="PANTHER" id="PTHR33908:SF3">
    <property type="entry name" value="UNDECAPRENYL PHOSPHATE-ALPHA-4-AMINO-4-DEOXY-L-ARABINOSE ARABINOSYL TRANSFERASE"/>
    <property type="match status" value="1"/>
</dbReference>
<evidence type="ECO:0000256" key="5">
    <source>
        <dbReference type="ARBA" id="ARBA00022692"/>
    </source>
</evidence>
<dbReference type="GO" id="GO:0005886">
    <property type="term" value="C:plasma membrane"/>
    <property type="evidence" value="ECO:0007669"/>
    <property type="project" value="UniProtKB-SubCell"/>
</dbReference>
<evidence type="ECO:0000256" key="8">
    <source>
        <dbReference type="SAM" id="Phobius"/>
    </source>
</evidence>
<organism evidence="9 10">
    <name type="scientific">Acuticoccus sediminis</name>
    <dbReference type="NCBI Taxonomy" id="2184697"/>
    <lineage>
        <taxon>Bacteria</taxon>
        <taxon>Pseudomonadati</taxon>
        <taxon>Pseudomonadota</taxon>
        <taxon>Alphaproteobacteria</taxon>
        <taxon>Hyphomicrobiales</taxon>
        <taxon>Amorphaceae</taxon>
        <taxon>Acuticoccus</taxon>
    </lineage>
</organism>
<feature type="transmembrane region" description="Helical" evidence="8">
    <location>
        <begin position="393"/>
        <end position="416"/>
    </location>
</feature>
<feature type="transmembrane region" description="Helical" evidence="8">
    <location>
        <begin position="305"/>
        <end position="323"/>
    </location>
</feature>
<reference evidence="9 10" key="1">
    <citation type="submission" date="2018-05" db="EMBL/GenBank/DDBJ databases">
        <title>Acuticoccus sediminis sp. nov., isolated from deep-sea sediment of Indian Ocean.</title>
        <authorList>
            <person name="Liu X."/>
            <person name="Lai Q."/>
            <person name="Du Y."/>
            <person name="Sun F."/>
            <person name="Zhang X."/>
            <person name="Wang S."/>
            <person name="Shao Z."/>
        </authorList>
    </citation>
    <scope>NUCLEOTIDE SEQUENCE [LARGE SCALE GENOMIC DNA]</scope>
    <source>
        <strain evidence="9 10">PTG4-2</strain>
    </source>
</reference>
<dbReference type="GO" id="GO:0016763">
    <property type="term" value="F:pentosyltransferase activity"/>
    <property type="evidence" value="ECO:0007669"/>
    <property type="project" value="TreeGrafter"/>
</dbReference>
<keyword evidence="6 8" id="KW-1133">Transmembrane helix</keyword>
<feature type="transmembrane region" description="Helical" evidence="8">
    <location>
        <begin position="423"/>
        <end position="446"/>
    </location>
</feature>
<keyword evidence="2" id="KW-1003">Cell membrane</keyword>
<evidence type="ECO:0000256" key="4">
    <source>
        <dbReference type="ARBA" id="ARBA00022679"/>
    </source>
</evidence>
<dbReference type="OrthoDB" id="9810951at2"/>
<keyword evidence="5 8" id="KW-0812">Transmembrane</keyword>
<accession>A0A8B2NJS6</accession>
<keyword evidence="10" id="KW-1185">Reference proteome</keyword>
<feature type="transmembrane region" description="Helical" evidence="8">
    <location>
        <begin position="329"/>
        <end position="348"/>
    </location>
</feature>
<keyword evidence="7 8" id="KW-0472">Membrane</keyword>
<evidence type="ECO:0000313" key="10">
    <source>
        <dbReference type="Proteomes" id="UP000249590"/>
    </source>
</evidence>
<dbReference type="GO" id="GO:0009103">
    <property type="term" value="P:lipopolysaccharide biosynthetic process"/>
    <property type="evidence" value="ECO:0007669"/>
    <property type="project" value="TreeGrafter"/>
</dbReference>
<feature type="transmembrane region" description="Helical" evidence="8">
    <location>
        <begin position="15"/>
        <end position="38"/>
    </location>
</feature>
<dbReference type="InterPro" id="IPR050297">
    <property type="entry name" value="LipidA_mod_glycosyltrf_83"/>
</dbReference>
<dbReference type="AlphaFoldDB" id="A0A8B2NJS6"/>
<evidence type="ECO:0000256" key="3">
    <source>
        <dbReference type="ARBA" id="ARBA00022676"/>
    </source>
</evidence>
<comment type="subcellular location">
    <subcellularLocation>
        <location evidence="1">Cell membrane</location>
        <topology evidence="1">Multi-pass membrane protein</topology>
    </subcellularLocation>
</comment>
<dbReference type="EMBL" id="QHHQ01000004">
    <property type="protein sequence ID" value="RAH99725.1"/>
    <property type="molecule type" value="Genomic_DNA"/>
</dbReference>
<feature type="transmembrane region" description="Helical" evidence="8">
    <location>
        <begin position="360"/>
        <end position="381"/>
    </location>
</feature>
<keyword evidence="4 9" id="KW-0808">Transferase</keyword>
<keyword evidence="3" id="KW-0328">Glycosyltransferase</keyword>